<keyword evidence="8 9" id="KW-0472">Membrane</keyword>
<gene>
    <name evidence="11" type="ORF">HH303_07910</name>
</gene>
<protein>
    <submittedName>
        <fullName evidence="11">ABC transporter permease subunit</fullName>
    </submittedName>
</protein>
<feature type="transmembrane region" description="Helical" evidence="9">
    <location>
        <begin position="127"/>
        <end position="150"/>
    </location>
</feature>
<evidence type="ECO:0000256" key="2">
    <source>
        <dbReference type="ARBA" id="ARBA00010072"/>
    </source>
</evidence>
<evidence type="ECO:0000256" key="4">
    <source>
        <dbReference type="ARBA" id="ARBA00022475"/>
    </source>
</evidence>
<dbReference type="Pfam" id="PF00528">
    <property type="entry name" value="BPD_transp_1"/>
    <property type="match status" value="1"/>
</dbReference>
<keyword evidence="3 9" id="KW-0813">Transport</keyword>
<feature type="transmembrane region" description="Helical" evidence="9">
    <location>
        <begin position="86"/>
        <end position="115"/>
    </location>
</feature>
<keyword evidence="7 9" id="KW-1133">Transmembrane helix</keyword>
<feature type="transmembrane region" description="Helical" evidence="9">
    <location>
        <begin position="188"/>
        <end position="208"/>
    </location>
</feature>
<dbReference type="GO" id="GO:0022857">
    <property type="term" value="F:transmembrane transporter activity"/>
    <property type="evidence" value="ECO:0007669"/>
    <property type="project" value="InterPro"/>
</dbReference>
<dbReference type="GO" id="GO:0043190">
    <property type="term" value="C:ATP-binding cassette (ABC) transporter complex"/>
    <property type="evidence" value="ECO:0007669"/>
    <property type="project" value="InterPro"/>
</dbReference>
<dbReference type="InterPro" id="IPR043429">
    <property type="entry name" value="ArtM/GltK/GlnP/TcyL/YhdX-like"/>
</dbReference>
<evidence type="ECO:0000256" key="6">
    <source>
        <dbReference type="ARBA" id="ARBA00022970"/>
    </source>
</evidence>
<dbReference type="PRINTS" id="PR00173">
    <property type="entry name" value="EDTRNSPORT"/>
</dbReference>
<keyword evidence="4" id="KW-1003">Cell membrane</keyword>
<keyword evidence="12" id="KW-1185">Reference proteome</keyword>
<evidence type="ECO:0000259" key="10">
    <source>
        <dbReference type="PROSITE" id="PS50928"/>
    </source>
</evidence>
<organism evidence="11 12">
    <name type="scientific">Pacificispira spongiicola</name>
    <dbReference type="NCBI Taxonomy" id="2729598"/>
    <lineage>
        <taxon>Bacteria</taxon>
        <taxon>Pseudomonadati</taxon>
        <taxon>Pseudomonadota</taxon>
        <taxon>Alphaproteobacteria</taxon>
        <taxon>Rhodospirillales</taxon>
        <taxon>Rhodospirillaceae</taxon>
        <taxon>Pacificispira</taxon>
    </lineage>
</organism>
<dbReference type="CDD" id="cd06261">
    <property type="entry name" value="TM_PBP2"/>
    <property type="match status" value="2"/>
</dbReference>
<dbReference type="PROSITE" id="PS50928">
    <property type="entry name" value="ABC_TM1"/>
    <property type="match status" value="1"/>
</dbReference>
<dbReference type="NCBIfam" id="TIGR01726">
    <property type="entry name" value="HEQRo_perm_3TM"/>
    <property type="match status" value="1"/>
</dbReference>
<evidence type="ECO:0000256" key="5">
    <source>
        <dbReference type="ARBA" id="ARBA00022692"/>
    </source>
</evidence>
<evidence type="ECO:0000256" key="8">
    <source>
        <dbReference type="ARBA" id="ARBA00023136"/>
    </source>
</evidence>
<evidence type="ECO:0000256" key="1">
    <source>
        <dbReference type="ARBA" id="ARBA00004429"/>
    </source>
</evidence>
<dbReference type="InterPro" id="IPR010065">
    <property type="entry name" value="AA_ABC_transptr_permease_3TM"/>
</dbReference>
<dbReference type="GO" id="GO:0006865">
    <property type="term" value="P:amino acid transport"/>
    <property type="evidence" value="ECO:0007669"/>
    <property type="project" value="UniProtKB-KW"/>
</dbReference>
<sequence>MASMEQTAPQMDLLRLWRDKNARAVIIQILTIAGLFFFTFWIVSNAVTNLETIGKGYSFDFLFEPAGYDINQYLIEYTNRSSHLTAAVVGLLNTLLVAVTGIILATVVGFILGVLRLSKNLLMGKIVYTYIEVVRNVPVLLWILLVHGMLISSLPSPKASVSDGWDFLGVSFLSNRGFYLPQPNPEPAFWATVIAFFLGIAGAVVFRRHARKVQDATGKILPVFWVSVAAILGLPILVFLVTGLPIVWSFPELKGFNFVGGFAIKPEFMALTLALSLYTSSFIAENVRGGILAVSHGQTEAAHALGISNSRTLQLVVIPQALRVIIPPLTSQYLNLTKNSSLAIAVGYMDIVATIGGISLNQTGREMECMTIVLLVYLCFSLLISAFMNWYNKRIKLIER</sequence>
<dbReference type="PANTHER" id="PTHR30614">
    <property type="entry name" value="MEMBRANE COMPONENT OF AMINO ACID ABC TRANSPORTER"/>
    <property type="match status" value="1"/>
</dbReference>
<evidence type="ECO:0000256" key="3">
    <source>
        <dbReference type="ARBA" id="ARBA00022448"/>
    </source>
</evidence>
<feature type="domain" description="ABC transmembrane type-1" evidence="10">
    <location>
        <begin position="91"/>
        <end position="388"/>
    </location>
</feature>
<dbReference type="PANTHER" id="PTHR30614:SF37">
    <property type="entry name" value="AMINO-ACID ABC TRANSPORTER PERMEASE PROTEIN YHDX-RELATED"/>
    <property type="match status" value="1"/>
</dbReference>
<name>A0A7Y0DZF2_9PROT</name>
<comment type="caution">
    <text evidence="11">The sequence shown here is derived from an EMBL/GenBank/DDBJ whole genome shotgun (WGS) entry which is preliminary data.</text>
</comment>
<dbReference type="InterPro" id="IPR035906">
    <property type="entry name" value="MetI-like_sf"/>
</dbReference>
<evidence type="ECO:0000256" key="9">
    <source>
        <dbReference type="RuleBase" id="RU363032"/>
    </source>
</evidence>
<keyword evidence="5 9" id="KW-0812">Transmembrane</keyword>
<dbReference type="EMBL" id="JABBNT010000002">
    <property type="protein sequence ID" value="NMM44400.1"/>
    <property type="molecule type" value="Genomic_DNA"/>
</dbReference>
<feature type="transmembrane region" description="Helical" evidence="9">
    <location>
        <begin position="220"/>
        <end position="248"/>
    </location>
</feature>
<comment type="similarity">
    <text evidence="2">Belongs to the binding-protein-dependent transport system permease family. HisMQ subfamily.</text>
</comment>
<keyword evidence="6" id="KW-0029">Amino-acid transport</keyword>
<proteinExistence type="inferred from homology"/>
<evidence type="ECO:0000313" key="11">
    <source>
        <dbReference type="EMBL" id="NMM44400.1"/>
    </source>
</evidence>
<comment type="subcellular location">
    <subcellularLocation>
        <location evidence="1">Cell inner membrane</location>
        <topology evidence="1">Multi-pass membrane protein</topology>
    </subcellularLocation>
    <subcellularLocation>
        <location evidence="9">Cell membrane</location>
        <topology evidence="9">Multi-pass membrane protein</topology>
    </subcellularLocation>
</comment>
<accession>A0A7Y0DZF2</accession>
<reference evidence="11 12" key="1">
    <citation type="submission" date="2020-04" db="EMBL/GenBank/DDBJ databases">
        <title>Rhodospirillaceae bacterium KN72 isolated from deep sea.</title>
        <authorList>
            <person name="Zhang D.-C."/>
        </authorList>
    </citation>
    <scope>NUCLEOTIDE SEQUENCE [LARGE SCALE GENOMIC DNA]</scope>
    <source>
        <strain evidence="11 12">KN72</strain>
    </source>
</reference>
<evidence type="ECO:0000313" key="12">
    <source>
        <dbReference type="Proteomes" id="UP000539372"/>
    </source>
</evidence>
<dbReference type="SUPFAM" id="SSF161098">
    <property type="entry name" value="MetI-like"/>
    <property type="match status" value="2"/>
</dbReference>
<dbReference type="InterPro" id="IPR000515">
    <property type="entry name" value="MetI-like"/>
</dbReference>
<feature type="transmembrane region" description="Helical" evidence="9">
    <location>
        <begin position="372"/>
        <end position="391"/>
    </location>
</feature>
<evidence type="ECO:0000256" key="7">
    <source>
        <dbReference type="ARBA" id="ARBA00022989"/>
    </source>
</evidence>
<dbReference type="Gene3D" id="1.10.3720.10">
    <property type="entry name" value="MetI-like"/>
    <property type="match status" value="2"/>
</dbReference>
<feature type="transmembrane region" description="Helical" evidence="9">
    <location>
        <begin position="21"/>
        <end position="43"/>
    </location>
</feature>
<feature type="transmembrane region" description="Helical" evidence="9">
    <location>
        <begin position="342"/>
        <end position="360"/>
    </location>
</feature>
<dbReference type="AlphaFoldDB" id="A0A7Y0DZF2"/>
<dbReference type="Proteomes" id="UP000539372">
    <property type="component" value="Unassembled WGS sequence"/>
</dbReference>